<comment type="caution">
    <text evidence="2">The sequence shown here is derived from an EMBL/GenBank/DDBJ whole genome shotgun (WGS) entry which is preliminary data.</text>
</comment>
<evidence type="ECO:0000313" key="3">
    <source>
        <dbReference type="Proteomes" id="UP000621266"/>
    </source>
</evidence>
<proteinExistence type="predicted"/>
<feature type="transmembrane region" description="Helical" evidence="1">
    <location>
        <begin position="103"/>
        <end position="122"/>
    </location>
</feature>
<organism evidence="2 3">
    <name type="scientific">Streptomyces lycii</name>
    <dbReference type="NCBI Taxonomy" id="2654337"/>
    <lineage>
        <taxon>Bacteria</taxon>
        <taxon>Bacillati</taxon>
        <taxon>Actinomycetota</taxon>
        <taxon>Actinomycetes</taxon>
        <taxon>Kitasatosporales</taxon>
        <taxon>Streptomycetaceae</taxon>
        <taxon>Streptomyces</taxon>
    </lineage>
</organism>
<dbReference type="InterPro" id="IPR021215">
    <property type="entry name" value="DUF2752"/>
</dbReference>
<accession>A0ABQ7FBA7</accession>
<keyword evidence="3" id="KW-1185">Reference proteome</keyword>
<feature type="transmembrane region" description="Helical" evidence="1">
    <location>
        <begin position="73"/>
        <end position="91"/>
    </location>
</feature>
<reference evidence="2 3" key="1">
    <citation type="submission" date="2019-10" db="EMBL/GenBank/DDBJ databases">
        <title>Streptomyces tenebrisbrunneis sp.nov., an endogenous actinomycete isolated from of Lycium ruthenicum.</title>
        <authorList>
            <person name="Ma L."/>
        </authorList>
    </citation>
    <scope>NUCLEOTIDE SEQUENCE [LARGE SCALE GENOMIC DNA]</scope>
    <source>
        <strain evidence="2 3">TRM 66187</strain>
    </source>
</reference>
<keyword evidence="1" id="KW-0812">Transmembrane</keyword>
<dbReference type="EMBL" id="WHPN01000401">
    <property type="protein sequence ID" value="KAF4405880.1"/>
    <property type="molecule type" value="Genomic_DNA"/>
</dbReference>
<dbReference type="Proteomes" id="UP000621266">
    <property type="component" value="Unassembled WGS sequence"/>
</dbReference>
<sequence>MASHPAAAPLGVLAAGAAGAVHLWGTNPHEAGQLLPRCPFNWATGLDCPTCGATRMTYDLLHGDLVAAFHDNAALLVFGVPAGAWLAYRWVRERLRGNRYRPSPGRTTTAVVLAGVALWGVGRNLAG</sequence>
<dbReference type="Pfam" id="PF10825">
    <property type="entry name" value="DUF2752"/>
    <property type="match status" value="1"/>
</dbReference>
<evidence type="ECO:0000313" key="2">
    <source>
        <dbReference type="EMBL" id="KAF4405880.1"/>
    </source>
</evidence>
<keyword evidence="1" id="KW-0472">Membrane</keyword>
<keyword evidence="1" id="KW-1133">Transmembrane helix</keyword>
<protein>
    <submittedName>
        <fullName evidence="2">DUF2752 domain-containing protein</fullName>
    </submittedName>
</protein>
<name>A0ABQ7FBA7_9ACTN</name>
<evidence type="ECO:0000256" key="1">
    <source>
        <dbReference type="SAM" id="Phobius"/>
    </source>
</evidence>
<gene>
    <name evidence="2" type="ORF">GCU69_27960</name>
</gene>
<dbReference type="RefSeq" id="WP_156207500.1">
    <property type="nucleotide sequence ID" value="NZ_WHPN01000401.1"/>
</dbReference>